<dbReference type="AlphaFoldDB" id="A0ABD3U0E7"/>
<organism evidence="4 5">
    <name type="scientific">Sinanodonta woodiana</name>
    <name type="common">Chinese pond mussel</name>
    <name type="synonym">Anodonta woodiana</name>
    <dbReference type="NCBI Taxonomy" id="1069815"/>
    <lineage>
        <taxon>Eukaryota</taxon>
        <taxon>Metazoa</taxon>
        <taxon>Spiralia</taxon>
        <taxon>Lophotrochozoa</taxon>
        <taxon>Mollusca</taxon>
        <taxon>Bivalvia</taxon>
        <taxon>Autobranchia</taxon>
        <taxon>Heteroconchia</taxon>
        <taxon>Palaeoheterodonta</taxon>
        <taxon>Unionida</taxon>
        <taxon>Unionoidea</taxon>
        <taxon>Unionidae</taxon>
        <taxon>Unioninae</taxon>
        <taxon>Sinanodonta</taxon>
    </lineage>
</organism>
<dbReference type="GO" id="GO:0003677">
    <property type="term" value="F:DNA binding"/>
    <property type="evidence" value="ECO:0007669"/>
    <property type="project" value="UniProtKB-KW"/>
</dbReference>
<sequence length="514" mass="59112">MIQGDTKNGSEPDGKSQHVSRYGRTLKPSISFGTVSSLNMDGYEDGRLGSTRRSKSLKDFQEVSEDTASKRKKKEKPLGPEELESMVHKIKVAEYAEKLGLEAATAHFDASKDTIKDWMLLKNYFKKKSQKAKRRSEKAKRKSVAKLNLPNYIKIGEHTDLEDKVISWLLETSYNPNLTDDLTIIENKSAEIAKEIGKPDLKIGIAWVKQILERYISVTKIDETGDVCTEEFRLKVTDYAREHGVKAASNLYGLDINTVGWWTRKYKAKVVCKKDDTLKSNLKSPTRKRYTVHFKIEAVKCAEKLGNDAAARVYKISEKNVRLWRKHKEQLSNSDGNLLKLKSTISRRPYTLLESLVKSWIMSERRKITGAEIRAKALSFAEQANSPGFKASHTWFYQFVKCHNLQQYVKPECSKEENFEFEKRKEVARSLERDSHGRFKSKPGEGFLSNEFKLEVVRFAETNGNDEAVRKYGINQTVICDWRLQKSYLSQRIAAQKEKEKESAAFFIHQHFPQ</sequence>
<dbReference type="SMART" id="SM00674">
    <property type="entry name" value="CENPB"/>
    <property type="match status" value="1"/>
</dbReference>
<accession>A0ABD3U0E7</accession>
<gene>
    <name evidence="4" type="ORF">ACJMK2_020833</name>
</gene>
<name>A0ABD3U0E7_SINWO</name>
<dbReference type="Proteomes" id="UP001634394">
    <property type="component" value="Unassembled WGS sequence"/>
</dbReference>
<evidence type="ECO:0000313" key="4">
    <source>
        <dbReference type="EMBL" id="KAL3842852.1"/>
    </source>
</evidence>
<reference evidence="4 5" key="1">
    <citation type="submission" date="2024-11" db="EMBL/GenBank/DDBJ databases">
        <title>Chromosome-level genome assembly of the freshwater bivalve Anodonta woodiana.</title>
        <authorList>
            <person name="Chen X."/>
        </authorList>
    </citation>
    <scope>NUCLEOTIDE SEQUENCE [LARGE SCALE GENOMIC DNA]</scope>
    <source>
        <strain evidence="4">MN2024</strain>
        <tissue evidence="4">Gills</tissue>
    </source>
</reference>
<dbReference type="SUPFAM" id="SSF46689">
    <property type="entry name" value="Homeodomain-like"/>
    <property type="match status" value="1"/>
</dbReference>
<evidence type="ECO:0000313" key="5">
    <source>
        <dbReference type="Proteomes" id="UP001634394"/>
    </source>
</evidence>
<dbReference type="PANTHER" id="PTHR33215:SF13">
    <property type="entry name" value="PROTEIN DISTAL ANTENNA"/>
    <property type="match status" value="1"/>
</dbReference>
<dbReference type="PROSITE" id="PS51253">
    <property type="entry name" value="HTH_CENPB"/>
    <property type="match status" value="1"/>
</dbReference>
<dbReference type="Gene3D" id="1.10.10.60">
    <property type="entry name" value="Homeodomain-like"/>
    <property type="match status" value="1"/>
</dbReference>
<dbReference type="InterPro" id="IPR006600">
    <property type="entry name" value="HTH_CenpB_DNA-bd_dom"/>
</dbReference>
<feature type="domain" description="HTH CENPB-type" evidence="3">
    <location>
        <begin position="341"/>
        <end position="409"/>
    </location>
</feature>
<dbReference type="InterPro" id="IPR009057">
    <property type="entry name" value="Homeodomain-like_sf"/>
</dbReference>
<feature type="region of interest" description="Disordered" evidence="2">
    <location>
        <begin position="1"/>
        <end position="82"/>
    </location>
</feature>
<evidence type="ECO:0000259" key="3">
    <source>
        <dbReference type="PROSITE" id="PS51253"/>
    </source>
</evidence>
<dbReference type="Pfam" id="PF03221">
    <property type="entry name" value="HTH_Tnp_Tc5"/>
    <property type="match status" value="1"/>
</dbReference>
<dbReference type="EMBL" id="JBJQND010000017">
    <property type="protein sequence ID" value="KAL3842852.1"/>
    <property type="molecule type" value="Genomic_DNA"/>
</dbReference>
<proteinExistence type="predicted"/>
<protein>
    <recommendedName>
        <fullName evidence="3">HTH CENPB-type domain-containing protein</fullName>
    </recommendedName>
</protein>
<dbReference type="InterPro" id="IPR018586">
    <property type="entry name" value="Brinker_DNA-bd"/>
</dbReference>
<evidence type="ECO:0000256" key="2">
    <source>
        <dbReference type="SAM" id="MobiDB-lite"/>
    </source>
</evidence>
<comment type="caution">
    <text evidence="4">The sequence shown here is derived from an EMBL/GenBank/DDBJ whole genome shotgun (WGS) entry which is preliminary data.</text>
</comment>
<keyword evidence="5" id="KW-1185">Reference proteome</keyword>
<evidence type="ECO:0000256" key="1">
    <source>
        <dbReference type="ARBA" id="ARBA00023125"/>
    </source>
</evidence>
<dbReference type="InterPro" id="IPR051839">
    <property type="entry name" value="RD_transcriptional_regulator"/>
</dbReference>
<dbReference type="PANTHER" id="PTHR33215">
    <property type="entry name" value="PROTEIN DISTAL ANTENNA"/>
    <property type="match status" value="1"/>
</dbReference>
<dbReference type="Pfam" id="PF09607">
    <property type="entry name" value="BrkDBD"/>
    <property type="match status" value="1"/>
</dbReference>
<keyword evidence="1" id="KW-0238">DNA-binding</keyword>